<reference evidence="1 2" key="1">
    <citation type="submission" date="2023-07" db="EMBL/GenBank/DDBJ databases">
        <authorList>
            <person name="Girao M."/>
            <person name="Carvalho M.F."/>
        </authorList>
    </citation>
    <scope>NUCLEOTIDE SEQUENCE [LARGE SCALE GENOMIC DNA]</scope>
    <source>
        <strain evidence="1 2">66/93</strain>
    </source>
</reference>
<organism evidence="1 2">
    <name type="scientific">Nocardiopsis tropica</name>
    <dbReference type="NCBI Taxonomy" id="109330"/>
    <lineage>
        <taxon>Bacteria</taxon>
        <taxon>Bacillati</taxon>
        <taxon>Actinomycetota</taxon>
        <taxon>Actinomycetes</taxon>
        <taxon>Streptosporangiales</taxon>
        <taxon>Nocardiopsidaceae</taxon>
        <taxon>Nocardiopsis</taxon>
    </lineage>
</organism>
<dbReference type="EMBL" id="JAUUCC010000033">
    <property type="protein sequence ID" value="MEE2051755.1"/>
    <property type="molecule type" value="Genomic_DNA"/>
</dbReference>
<dbReference type="RefSeq" id="WP_330158818.1">
    <property type="nucleotide sequence ID" value="NZ_BAAAJA010000049.1"/>
</dbReference>
<comment type="caution">
    <text evidence="1">The sequence shown here is derived from an EMBL/GenBank/DDBJ whole genome shotgun (WGS) entry which is preliminary data.</text>
</comment>
<proteinExistence type="predicted"/>
<protein>
    <submittedName>
        <fullName evidence="1">Uncharacterized protein</fullName>
    </submittedName>
</protein>
<dbReference type="Proteomes" id="UP001348641">
    <property type="component" value="Unassembled WGS sequence"/>
</dbReference>
<accession>A0ABU7KR26</accession>
<name>A0ABU7KR26_9ACTN</name>
<evidence type="ECO:0000313" key="1">
    <source>
        <dbReference type="EMBL" id="MEE2051755.1"/>
    </source>
</evidence>
<evidence type="ECO:0000313" key="2">
    <source>
        <dbReference type="Proteomes" id="UP001348641"/>
    </source>
</evidence>
<gene>
    <name evidence="1" type="ORF">Q8A49_14740</name>
</gene>
<sequence>MYSPDDPLIPFHVQVTNLGDSALTSLAETADGLTWSIQDGAPVSLTAVEAVHELPDLPLLTLCIAFGIYAPLDAIRRDPAGLLGELAKMLATPEIIPECLRGHARRRA</sequence>